<evidence type="ECO:0000256" key="1">
    <source>
        <dbReference type="ARBA" id="ARBA00010476"/>
    </source>
</evidence>
<gene>
    <name evidence="4" type="ORF">TCLT_LOCUS4820</name>
</gene>
<dbReference type="SUPFAM" id="SSF47144">
    <property type="entry name" value="HSC20 (HSCB), C-terminal oligomerisation domain"/>
    <property type="match status" value="1"/>
</dbReference>
<organism evidence="6">
    <name type="scientific">Thelazia callipaeda</name>
    <name type="common">Oriental eyeworm</name>
    <name type="synonym">Parasitic nematode</name>
    <dbReference type="NCBI Taxonomy" id="103827"/>
    <lineage>
        <taxon>Eukaryota</taxon>
        <taxon>Metazoa</taxon>
        <taxon>Ecdysozoa</taxon>
        <taxon>Nematoda</taxon>
        <taxon>Chromadorea</taxon>
        <taxon>Rhabditida</taxon>
        <taxon>Spirurina</taxon>
        <taxon>Spiruromorpha</taxon>
        <taxon>Thelazioidea</taxon>
        <taxon>Thelaziidae</taxon>
        <taxon>Thelazia</taxon>
    </lineage>
</organism>
<dbReference type="GO" id="GO:0051259">
    <property type="term" value="P:protein complex oligomerization"/>
    <property type="evidence" value="ECO:0007669"/>
    <property type="project" value="InterPro"/>
</dbReference>
<dbReference type="EMBL" id="UYYF01004305">
    <property type="protein sequence ID" value="VDN01989.1"/>
    <property type="molecule type" value="Genomic_DNA"/>
</dbReference>
<reference evidence="4 5" key="2">
    <citation type="submission" date="2018-11" db="EMBL/GenBank/DDBJ databases">
        <authorList>
            <consortium name="Pathogen Informatics"/>
        </authorList>
    </citation>
    <scope>NUCLEOTIDE SEQUENCE [LARGE SCALE GENOMIC DNA]</scope>
</reference>
<sequence>MKEDLINHFTNLSRKREKEISKECSQSLNKAYKTLIVPLDRAKYMLTLKGERISDGDTVSNTDFLMEMMEINEQIITTDNPIELTILSNEVEKKIYMLENEFKNNIESNKFEQAKQDVLKLTFYCRLKVSISNRIQSEK</sequence>
<reference evidence="6" key="1">
    <citation type="submission" date="2017-02" db="UniProtKB">
        <authorList>
            <consortium name="WormBaseParasite"/>
        </authorList>
    </citation>
    <scope>IDENTIFICATION</scope>
</reference>
<dbReference type="OrthoDB" id="277802at2759"/>
<dbReference type="Gene3D" id="1.10.287.110">
    <property type="entry name" value="DnaJ domain"/>
    <property type="match status" value="1"/>
</dbReference>
<dbReference type="GO" id="GO:0044571">
    <property type="term" value="P:[2Fe-2S] cluster assembly"/>
    <property type="evidence" value="ECO:0007669"/>
    <property type="project" value="InterPro"/>
</dbReference>
<dbReference type="Proteomes" id="UP000276776">
    <property type="component" value="Unassembled WGS sequence"/>
</dbReference>
<evidence type="ECO:0000313" key="4">
    <source>
        <dbReference type="EMBL" id="VDN01989.1"/>
    </source>
</evidence>
<comment type="similarity">
    <text evidence="1">Belongs to the HscB family.</text>
</comment>
<dbReference type="Gene3D" id="1.20.1280.20">
    <property type="entry name" value="HscB, C-terminal domain"/>
    <property type="match status" value="1"/>
</dbReference>
<dbReference type="PANTHER" id="PTHR14021:SF15">
    <property type="entry name" value="IRON-SULFUR CLUSTER CO-CHAPERONE PROTEIN HSCB"/>
    <property type="match status" value="1"/>
</dbReference>
<keyword evidence="2" id="KW-0143">Chaperone</keyword>
<dbReference type="Pfam" id="PF07743">
    <property type="entry name" value="HSCB_C"/>
    <property type="match status" value="1"/>
</dbReference>
<dbReference type="STRING" id="103827.A0A0N5CWU7"/>
<dbReference type="NCBIfam" id="TIGR00714">
    <property type="entry name" value="hscB"/>
    <property type="match status" value="1"/>
</dbReference>
<dbReference type="InterPro" id="IPR004640">
    <property type="entry name" value="HscB"/>
</dbReference>
<dbReference type="AlphaFoldDB" id="A0A0N5CWU7"/>
<dbReference type="WBParaSite" id="TCLT_0000483101-mRNA-1">
    <property type="protein sequence ID" value="TCLT_0000483101-mRNA-1"/>
    <property type="gene ID" value="TCLT_0000483101"/>
</dbReference>
<evidence type="ECO:0000313" key="6">
    <source>
        <dbReference type="WBParaSite" id="TCLT_0000483101-mRNA-1"/>
    </source>
</evidence>
<protein>
    <submittedName>
        <fullName evidence="6">HSCB_C domain-containing protein</fullName>
    </submittedName>
</protein>
<feature type="domain" description="Co-chaperone HscB C-terminal oligomerisation" evidence="3">
    <location>
        <begin position="61"/>
        <end position="131"/>
    </location>
</feature>
<dbReference type="InterPro" id="IPR036869">
    <property type="entry name" value="J_dom_sf"/>
</dbReference>
<dbReference type="GO" id="GO:0051087">
    <property type="term" value="F:protein-folding chaperone binding"/>
    <property type="evidence" value="ECO:0007669"/>
    <property type="project" value="InterPro"/>
</dbReference>
<dbReference type="InterPro" id="IPR009073">
    <property type="entry name" value="HscB_oligo_C"/>
</dbReference>
<dbReference type="GO" id="GO:0001671">
    <property type="term" value="F:ATPase activator activity"/>
    <property type="evidence" value="ECO:0007669"/>
    <property type="project" value="InterPro"/>
</dbReference>
<evidence type="ECO:0000259" key="3">
    <source>
        <dbReference type="Pfam" id="PF07743"/>
    </source>
</evidence>
<accession>A0A0N5CWU7</accession>
<name>A0A0N5CWU7_THECL</name>
<proteinExistence type="inferred from homology"/>
<dbReference type="InterPro" id="IPR036386">
    <property type="entry name" value="HscB_C_sf"/>
</dbReference>
<dbReference type="PANTHER" id="PTHR14021">
    <property type="entry name" value="IRON-SULFUR CLUSTER CO-CHAPERONE PROTEIN HSCB"/>
    <property type="match status" value="1"/>
</dbReference>
<evidence type="ECO:0000313" key="5">
    <source>
        <dbReference type="Proteomes" id="UP000276776"/>
    </source>
</evidence>
<keyword evidence="5" id="KW-1185">Reference proteome</keyword>
<evidence type="ECO:0000256" key="2">
    <source>
        <dbReference type="ARBA" id="ARBA00023186"/>
    </source>
</evidence>
<dbReference type="GO" id="GO:0005739">
    <property type="term" value="C:mitochondrion"/>
    <property type="evidence" value="ECO:0007669"/>
    <property type="project" value="TreeGrafter"/>
</dbReference>